<accession>U5BYC5</accession>
<dbReference type="EMBL" id="AWXR01000024">
    <property type="protein sequence ID" value="ERM82584.1"/>
    <property type="molecule type" value="Genomic_DNA"/>
</dbReference>
<evidence type="ECO:0000313" key="1">
    <source>
        <dbReference type="EMBL" id="ERM82584.1"/>
    </source>
</evidence>
<reference evidence="1 2" key="1">
    <citation type="journal article" date="2013" name="Genome Announc.">
        <title>Draft Genome Sequence of the Psychrophilic and Alkaliphilic Rhodonellum psychrophilum Strain GCM71T.</title>
        <authorList>
            <person name="Hauptmann A.L."/>
            <person name="Glaring M.A."/>
            <person name="Hallin P.F."/>
            <person name="Prieme A."/>
            <person name="Stougaard P."/>
        </authorList>
    </citation>
    <scope>NUCLEOTIDE SEQUENCE [LARGE SCALE GENOMIC DNA]</scope>
    <source>
        <strain evidence="1 2">GCM71</strain>
    </source>
</reference>
<sequence length="55" mass="6319">MKDINQAFSGGELTTIQIKTSNLNAIIFFISYWNAMMKVKIAHLRGPIPKNYLYL</sequence>
<proteinExistence type="predicted"/>
<protein>
    <submittedName>
        <fullName evidence="1">Uncharacterized protein</fullName>
    </submittedName>
</protein>
<dbReference type="Proteomes" id="UP000016843">
    <property type="component" value="Unassembled WGS sequence"/>
</dbReference>
<name>U5BYC5_9BACT</name>
<organism evidence="1 2">
    <name type="scientific">Rhodonellum psychrophilum GCM71 = DSM 17998</name>
    <dbReference type="NCBI Taxonomy" id="1123057"/>
    <lineage>
        <taxon>Bacteria</taxon>
        <taxon>Pseudomonadati</taxon>
        <taxon>Bacteroidota</taxon>
        <taxon>Cytophagia</taxon>
        <taxon>Cytophagales</taxon>
        <taxon>Cytophagaceae</taxon>
        <taxon>Rhodonellum</taxon>
    </lineage>
</organism>
<comment type="caution">
    <text evidence="1">The sequence shown here is derived from an EMBL/GenBank/DDBJ whole genome shotgun (WGS) entry which is preliminary data.</text>
</comment>
<evidence type="ECO:0000313" key="2">
    <source>
        <dbReference type="Proteomes" id="UP000016843"/>
    </source>
</evidence>
<gene>
    <name evidence="1" type="ORF">P872_04535</name>
</gene>
<keyword evidence="2" id="KW-1185">Reference proteome</keyword>
<dbReference type="AlphaFoldDB" id="U5BYC5"/>